<gene>
    <name evidence="1" type="ORF">S01H1_21519</name>
</gene>
<name>X0V4B8_9ZZZZ</name>
<comment type="caution">
    <text evidence="1">The sequence shown here is derived from an EMBL/GenBank/DDBJ whole genome shotgun (WGS) entry which is preliminary data.</text>
</comment>
<dbReference type="EMBL" id="BARS01011946">
    <property type="protein sequence ID" value="GAF95465.1"/>
    <property type="molecule type" value="Genomic_DNA"/>
</dbReference>
<protein>
    <submittedName>
        <fullName evidence="1">Uncharacterized protein</fullName>
    </submittedName>
</protein>
<dbReference type="AlphaFoldDB" id="X0V4B8"/>
<organism evidence="1">
    <name type="scientific">marine sediment metagenome</name>
    <dbReference type="NCBI Taxonomy" id="412755"/>
    <lineage>
        <taxon>unclassified sequences</taxon>
        <taxon>metagenomes</taxon>
        <taxon>ecological metagenomes</taxon>
    </lineage>
</organism>
<accession>X0V4B8</accession>
<sequence>SKKLERLVKKHPELIRHIVARLKDAYQVCKKHEKYLKENDDAEKKYHPKTYVIYGLVPLLKGHSLALAKSCFPDMIKKDEYWVAGFRGMFTTVIFLKVDENGQIVEAKADD</sequence>
<evidence type="ECO:0000313" key="1">
    <source>
        <dbReference type="EMBL" id="GAF95465.1"/>
    </source>
</evidence>
<reference evidence="1" key="1">
    <citation type="journal article" date="2014" name="Front. Microbiol.">
        <title>High frequency of phylogenetically diverse reductive dehalogenase-homologous genes in deep subseafloor sedimentary metagenomes.</title>
        <authorList>
            <person name="Kawai M."/>
            <person name="Futagami T."/>
            <person name="Toyoda A."/>
            <person name="Takaki Y."/>
            <person name="Nishi S."/>
            <person name="Hori S."/>
            <person name="Arai W."/>
            <person name="Tsubouchi T."/>
            <person name="Morono Y."/>
            <person name="Uchiyama I."/>
            <person name="Ito T."/>
            <person name="Fujiyama A."/>
            <person name="Inagaki F."/>
            <person name="Takami H."/>
        </authorList>
    </citation>
    <scope>NUCLEOTIDE SEQUENCE</scope>
    <source>
        <strain evidence="1">Expedition CK06-06</strain>
    </source>
</reference>
<feature type="non-terminal residue" evidence="1">
    <location>
        <position position="1"/>
    </location>
</feature>
<proteinExistence type="predicted"/>